<dbReference type="InterPro" id="IPR045497">
    <property type="entry name" value="DUF6438"/>
</dbReference>
<reference evidence="2" key="2">
    <citation type="submission" date="2020-09" db="EMBL/GenBank/DDBJ databases">
        <authorList>
            <person name="Sun Q."/>
            <person name="Zhou Y."/>
        </authorList>
    </citation>
    <scope>NUCLEOTIDE SEQUENCE</scope>
    <source>
        <strain evidence="2">CGMCC 1.12506</strain>
    </source>
</reference>
<reference evidence="2" key="1">
    <citation type="journal article" date="2014" name="Int. J. Syst. Evol. Microbiol.">
        <title>Complete genome sequence of Corynebacterium casei LMG S-19264T (=DSM 44701T), isolated from a smear-ripened cheese.</title>
        <authorList>
            <consortium name="US DOE Joint Genome Institute (JGI-PGF)"/>
            <person name="Walter F."/>
            <person name="Albersmeier A."/>
            <person name="Kalinowski J."/>
            <person name="Ruckert C."/>
        </authorList>
    </citation>
    <scope>NUCLEOTIDE SEQUENCE</scope>
    <source>
        <strain evidence="2">CGMCC 1.12506</strain>
    </source>
</reference>
<proteinExistence type="predicted"/>
<dbReference type="Proteomes" id="UP000625735">
    <property type="component" value="Unassembled WGS sequence"/>
</dbReference>
<protein>
    <recommendedName>
        <fullName evidence="1">DUF6438 domain-containing protein</fullName>
    </recommendedName>
</protein>
<name>A0A917DCP0_9FLAO</name>
<dbReference type="Pfam" id="PF20033">
    <property type="entry name" value="DUF6438"/>
    <property type="match status" value="1"/>
</dbReference>
<evidence type="ECO:0000259" key="1">
    <source>
        <dbReference type="Pfam" id="PF20033"/>
    </source>
</evidence>
<evidence type="ECO:0000313" key="3">
    <source>
        <dbReference type="Proteomes" id="UP000625735"/>
    </source>
</evidence>
<gene>
    <name evidence="2" type="ORF">GCM10011343_16710</name>
</gene>
<evidence type="ECO:0000313" key="2">
    <source>
        <dbReference type="EMBL" id="GGD27132.1"/>
    </source>
</evidence>
<sequence length="191" mass="22106">MKNIKNLNQLRRFGIVCGTFVISLFLSCNSDSSKFNYIEISTSGCYGTCPVIDAKIEKNKIYFNLIEFNKFEKGNYLLNLDRDQIIQINKLYNNLDLETLNTIYSNDIADEQRIKVKFFNKNKIKEIFYIDGSAPKNLEAFVDYIIKLKDHDSIKKKKIQFSFSTRIGFDYAIPAPPPNPHLNDVPEDNVP</sequence>
<dbReference type="PROSITE" id="PS51257">
    <property type="entry name" value="PROKAR_LIPOPROTEIN"/>
    <property type="match status" value="1"/>
</dbReference>
<dbReference type="EMBL" id="BMFG01000006">
    <property type="protein sequence ID" value="GGD27132.1"/>
    <property type="molecule type" value="Genomic_DNA"/>
</dbReference>
<dbReference type="AlphaFoldDB" id="A0A917DCP0"/>
<comment type="caution">
    <text evidence="2">The sequence shown here is derived from an EMBL/GenBank/DDBJ whole genome shotgun (WGS) entry which is preliminary data.</text>
</comment>
<organism evidence="2 3">
    <name type="scientific">Flavobacterium orientale</name>
    <dbReference type="NCBI Taxonomy" id="1756020"/>
    <lineage>
        <taxon>Bacteria</taxon>
        <taxon>Pseudomonadati</taxon>
        <taxon>Bacteroidota</taxon>
        <taxon>Flavobacteriia</taxon>
        <taxon>Flavobacteriales</taxon>
        <taxon>Flavobacteriaceae</taxon>
        <taxon>Flavobacterium</taxon>
    </lineage>
</organism>
<keyword evidence="3" id="KW-1185">Reference proteome</keyword>
<accession>A0A917DCP0</accession>
<dbReference type="RefSeq" id="WP_188362112.1">
    <property type="nucleotide sequence ID" value="NZ_BMFG01000006.1"/>
</dbReference>
<feature type="domain" description="DUF6438" evidence="1">
    <location>
        <begin position="37"/>
        <end position="148"/>
    </location>
</feature>